<keyword evidence="7" id="KW-1185">Reference proteome</keyword>
<evidence type="ECO:0000256" key="2">
    <source>
        <dbReference type="ARBA" id="ARBA00022777"/>
    </source>
</evidence>
<dbReference type="InterPro" id="IPR003018">
    <property type="entry name" value="GAF"/>
</dbReference>
<dbReference type="Gene3D" id="3.30.450.40">
    <property type="match status" value="1"/>
</dbReference>
<comment type="caution">
    <text evidence="6">The sequence shown here is derived from an EMBL/GenBank/DDBJ whole genome shotgun (WGS) entry which is preliminary data.</text>
</comment>
<dbReference type="SUPFAM" id="SSF55781">
    <property type="entry name" value="GAF domain-like"/>
    <property type="match status" value="1"/>
</dbReference>
<feature type="domain" description="ANTAR" evidence="5">
    <location>
        <begin position="168"/>
        <end position="229"/>
    </location>
</feature>
<evidence type="ECO:0000256" key="4">
    <source>
        <dbReference type="ARBA" id="ARBA00023163"/>
    </source>
</evidence>
<evidence type="ECO:0000256" key="3">
    <source>
        <dbReference type="ARBA" id="ARBA00023015"/>
    </source>
</evidence>
<dbReference type="AlphaFoldDB" id="A0A543ANL3"/>
<protein>
    <submittedName>
        <fullName evidence="6">GAF domain-containing protein</fullName>
    </submittedName>
</protein>
<dbReference type="InterPro" id="IPR036388">
    <property type="entry name" value="WH-like_DNA-bd_sf"/>
</dbReference>
<dbReference type="GO" id="GO:0003723">
    <property type="term" value="F:RNA binding"/>
    <property type="evidence" value="ECO:0007669"/>
    <property type="project" value="InterPro"/>
</dbReference>
<dbReference type="InterPro" id="IPR029016">
    <property type="entry name" value="GAF-like_dom_sf"/>
</dbReference>
<dbReference type="PROSITE" id="PS50921">
    <property type="entry name" value="ANTAR"/>
    <property type="match status" value="1"/>
</dbReference>
<dbReference type="RefSeq" id="WP_170200342.1">
    <property type="nucleotide sequence ID" value="NZ_BAABAN010000016.1"/>
</dbReference>
<sequence length="243" mass="26183">MDSTHTPPSAAESLHVLLASNHEIAEFLNELAKLAAFEVIGPTEGYCAILLSRNRRKTVVGHSSQTAKDLDETQAGFDEGPCLEAQLQHKVILSHDVREEARWPRYMAMLRTSDIRSVVAAPLSLGDTATAAMNFYALEPEAFTAEDIDEAQQFASLASLAVSVALRIADAAEVAEDRQQAMESRTAIDIAIGIIMAQQGCSQEEAFDLLAQVSSVRNVKVRDLAENLVASVGKGTPKTAFDA</sequence>
<dbReference type="InterPro" id="IPR005561">
    <property type="entry name" value="ANTAR"/>
</dbReference>
<dbReference type="SUPFAM" id="SSF52172">
    <property type="entry name" value="CheY-like"/>
    <property type="match status" value="1"/>
</dbReference>
<proteinExistence type="predicted"/>
<dbReference type="Pfam" id="PF03861">
    <property type="entry name" value="ANTAR"/>
    <property type="match status" value="1"/>
</dbReference>
<dbReference type="Pfam" id="PF13185">
    <property type="entry name" value="GAF_2"/>
    <property type="match status" value="1"/>
</dbReference>
<dbReference type="InterPro" id="IPR012074">
    <property type="entry name" value="GAF_ANTAR"/>
</dbReference>
<dbReference type="PIRSF" id="PIRSF036625">
    <property type="entry name" value="GAF_ANTAR"/>
    <property type="match status" value="1"/>
</dbReference>
<keyword evidence="3" id="KW-0805">Transcription regulation</keyword>
<dbReference type="GO" id="GO:0016301">
    <property type="term" value="F:kinase activity"/>
    <property type="evidence" value="ECO:0007669"/>
    <property type="project" value="UniProtKB-KW"/>
</dbReference>
<name>A0A543ANL3_9MICC</name>
<evidence type="ECO:0000256" key="1">
    <source>
        <dbReference type="ARBA" id="ARBA00022679"/>
    </source>
</evidence>
<organism evidence="6 7">
    <name type="scientific">Enteractinococcus coprophilus</name>
    <dbReference type="NCBI Taxonomy" id="1027633"/>
    <lineage>
        <taxon>Bacteria</taxon>
        <taxon>Bacillati</taxon>
        <taxon>Actinomycetota</taxon>
        <taxon>Actinomycetes</taxon>
        <taxon>Micrococcales</taxon>
        <taxon>Micrococcaceae</taxon>
    </lineage>
</organism>
<evidence type="ECO:0000313" key="7">
    <source>
        <dbReference type="Proteomes" id="UP000319746"/>
    </source>
</evidence>
<accession>A0A543ANL3</accession>
<dbReference type="SMART" id="SM01012">
    <property type="entry name" value="ANTAR"/>
    <property type="match status" value="1"/>
</dbReference>
<evidence type="ECO:0000259" key="5">
    <source>
        <dbReference type="PROSITE" id="PS50921"/>
    </source>
</evidence>
<dbReference type="InterPro" id="IPR011006">
    <property type="entry name" value="CheY-like_superfamily"/>
</dbReference>
<evidence type="ECO:0000313" key="6">
    <source>
        <dbReference type="EMBL" id="TQL74145.1"/>
    </source>
</evidence>
<reference evidence="6 7" key="1">
    <citation type="submission" date="2019-06" db="EMBL/GenBank/DDBJ databases">
        <title>Sequencing the genomes of 1000 actinobacteria strains.</title>
        <authorList>
            <person name="Klenk H.-P."/>
        </authorList>
    </citation>
    <scope>NUCLEOTIDE SEQUENCE [LARGE SCALE GENOMIC DNA]</scope>
    <source>
        <strain evidence="6 7">DSM 24083</strain>
    </source>
</reference>
<dbReference type="Gene3D" id="1.10.10.10">
    <property type="entry name" value="Winged helix-like DNA-binding domain superfamily/Winged helix DNA-binding domain"/>
    <property type="match status" value="1"/>
</dbReference>
<dbReference type="Proteomes" id="UP000319746">
    <property type="component" value="Unassembled WGS sequence"/>
</dbReference>
<keyword evidence="1" id="KW-0808">Transferase</keyword>
<keyword evidence="4" id="KW-0804">Transcription</keyword>
<gene>
    <name evidence="6" type="ORF">FB556_0598</name>
</gene>
<dbReference type="EMBL" id="VFOU01000001">
    <property type="protein sequence ID" value="TQL74145.1"/>
    <property type="molecule type" value="Genomic_DNA"/>
</dbReference>
<keyword evidence="2" id="KW-0418">Kinase</keyword>